<sequence>MEDGIEQSSSMLLEIIRKTKEKEKEKEQEKEKRNNLRFI</sequence>
<proteinExistence type="predicted"/>
<feature type="compositionally biased region" description="Polar residues" evidence="1">
    <location>
        <begin position="1"/>
        <end position="11"/>
    </location>
</feature>
<name>A0A6C0KH56_9ZZZZ</name>
<protein>
    <submittedName>
        <fullName evidence="2">Uncharacterized protein</fullName>
    </submittedName>
</protein>
<accession>A0A6C0KH56</accession>
<feature type="compositionally biased region" description="Basic and acidic residues" evidence="1">
    <location>
        <begin position="15"/>
        <end position="39"/>
    </location>
</feature>
<evidence type="ECO:0000256" key="1">
    <source>
        <dbReference type="SAM" id="MobiDB-lite"/>
    </source>
</evidence>
<organism evidence="2">
    <name type="scientific">viral metagenome</name>
    <dbReference type="NCBI Taxonomy" id="1070528"/>
    <lineage>
        <taxon>unclassified sequences</taxon>
        <taxon>metagenomes</taxon>
        <taxon>organismal metagenomes</taxon>
    </lineage>
</organism>
<evidence type="ECO:0000313" key="2">
    <source>
        <dbReference type="EMBL" id="QHU16959.1"/>
    </source>
</evidence>
<dbReference type="EMBL" id="MN740893">
    <property type="protein sequence ID" value="QHU16959.1"/>
    <property type="molecule type" value="Genomic_DNA"/>
</dbReference>
<dbReference type="AlphaFoldDB" id="A0A6C0KH56"/>
<reference evidence="2" key="1">
    <citation type="journal article" date="2020" name="Nature">
        <title>Giant virus diversity and host interactions through global metagenomics.</title>
        <authorList>
            <person name="Schulz F."/>
            <person name="Roux S."/>
            <person name="Paez-Espino D."/>
            <person name="Jungbluth S."/>
            <person name="Walsh D.A."/>
            <person name="Denef V.J."/>
            <person name="McMahon K.D."/>
            <person name="Konstantinidis K.T."/>
            <person name="Eloe-Fadrosh E.A."/>
            <person name="Kyrpides N.C."/>
            <person name="Woyke T."/>
        </authorList>
    </citation>
    <scope>NUCLEOTIDE SEQUENCE</scope>
    <source>
        <strain evidence="2">GVMAG-S-3300012000-53</strain>
    </source>
</reference>
<feature type="region of interest" description="Disordered" evidence="1">
    <location>
        <begin position="1"/>
        <end position="39"/>
    </location>
</feature>